<accession>A0A2D3UMH4</accession>
<evidence type="ECO:0000313" key="2">
    <source>
        <dbReference type="EMBL" id="CZT15321.1"/>
    </source>
</evidence>
<gene>
    <name evidence="2" type="ORF">RCC_12043</name>
</gene>
<keyword evidence="3" id="KW-1185">Reference proteome</keyword>
<dbReference type="RefSeq" id="XP_023622218.1">
    <property type="nucleotide sequence ID" value="XM_023766450.1"/>
</dbReference>
<feature type="domain" description="F-box" evidence="1">
    <location>
        <begin position="1"/>
        <end position="45"/>
    </location>
</feature>
<organism evidence="2 3">
    <name type="scientific">Ramularia collo-cygni</name>
    <dbReference type="NCBI Taxonomy" id="112498"/>
    <lineage>
        <taxon>Eukaryota</taxon>
        <taxon>Fungi</taxon>
        <taxon>Dikarya</taxon>
        <taxon>Ascomycota</taxon>
        <taxon>Pezizomycotina</taxon>
        <taxon>Dothideomycetes</taxon>
        <taxon>Dothideomycetidae</taxon>
        <taxon>Mycosphaerellales</taxon>
        <taxon>Mycosphaerellaceae</taxon>
        <taxon>Ramularia</taxon>
    </lineage>
</organism>
<evidence type="ECO:0000313" key="3">
    <source>
        <dbReference type="Proteomes" id="UP000225277"/>
    </source>
</evidence>
<dbReference type="GeneID" id="35606603"/>
<dbReference type="AlphaFoldDB" id="A0A2D3UMH4"/>
<dbReference type="OrthoDB" id="5348533at2759"/>
<name>A0A2D3UMH4_9PEZI</name>
<evidence type="ECO:0000259" key="1">
    <source>
        <dbReference type="PROSITE" id="PS50181"/>
    </source>
</evidence>
<dbReference type="EMBL" id="FJUY01000001">
    <property type="protein sequence ID" value="CZT15321.1"/>
    <property type="molecule type" value="Genomic_DNA"/>
</dbReference>
<sequence length="477" mass="54229">MSMLTLPRELYLIVCSYLSPSDLSSLAGMSKDYYLSVQESLFAQIDITSFGKLVKLVATLMKPPVVSKISARQRLRWQSLSDAQLRERDVKRLNIVLDSSHGERNPSKPVNGELLSRCIGAISRGRSGVTIRLTLHGPWHGLLQQLQTVYLPDVRHLVLLLGGDAQEQTHSRRSGRSKSRNLWELCFSGSAFPDLQTIEFDSHHTCRGDLPATYQEAAECNTREYHGHSFGHSRRKADFTPFYGLKKMRKIRLQYNSLLNATVLESLFGSNIIPQYLTHLEIANCPSLRQTDLAALSMLLQRGLQLLQHLKLHLQPLPRSDWQYNHMKYVHEIQEHPDHHLCNVIREVGQSIQSLDLALPLVCGKIFVPLLQDPSYLHRPGRGKRYSIIPRDPAATLPARLVAQGYRYRRLICWDGFCQDGARWEDMQALASAQGEDISWEIISAQDNRGSWHVSGCLPTIYPAKEVLERQLAEDEQ</sequence>
<protein>
    <recommendedName>
        <fullName evidence="1">F-box domain-containing protein</fullName>
    </recommendedName>
</protein>
<proteinExistence type="predicted"/>
<dbReference type="PROSITE" id="PS50181">
    <property type="entry name" value="FBOX"/>
    <property type="match status" value="1"/>
</dbReference>
<dbReference type="SUPFAM" id="SSF52047">
    <property type="entry name" value="RNI-like"/>
    <property type="match status" value="1"/>
</dbReference>
<dbReference type="Proteomes" id="UP000225277">
    <property type="component" value="Unassembled WGS sequence"/>
</dbReference>
<dbReference type="InterPro" id="IPR001810">
    <property type="entry name" value="F-box_dom"/>
</dbReference>
<reference evidence="2 3" key="1">
    <citation type="submission" date="2016-03" db="EMBL/GenBank/DDBJ databases">
        <authorList>
            <person name="Ploux O."/>
        </authorList>
    </citation>
    <scope>NUCLEOTIDE SEQUENCE [LARGE SCALE GENOMIC DNA]</scope>
    <source>
        <strain evidence="2 3">URUG2</strain>
    </source>
</reference>